<evidence type="ECO:0000313" key="1">
    <source>
        <dbReference type="EMBL" id="KAJ9089581.1"/>
    </source>
</evidence>
<proteinExistence type="predicted"/>
<gene>
    <name evidence="1" type="ORF">DSO57_1011420</name>
</gene>
<name>A0ACC2USK1_9FUNG</name>
<dbReference type="Proteomes" id="UP001165960">
    <property type="component" value="Unassembled WGS sequence"/>
</dbReference>
<organism evidence="1 2">
    <name type="scientific">Entomophthora muscae</name>
    <dbReference type="NCBI Taxonomy" id="34485"/>
    <lineage>
        <taxon>Eukaryota</taxon>
        <taxon>Fungi</taxon>
        <taxon>Fungi incertae sedis</taxon>
        <taxon>Zoopagomycota</taxon>
        <taxon>Entomophthoromycotina</taxon>
        <taxon>Entomophthoromycetes</taxon>
        <taxon>Entomophthorales</taxon>
        <taxon>Entomophthoraceae</taxon>
        <taxon>Entomophthora</taxon>
    </lineage>
</organism>
<dbReference type="EMBL" id="QTSX02000039">
    <property type="protein sequence ID" value="KAJ9089581.1"/>
    <property type="molecule type" value="Genomic_DNA"/>
</dbReference>
<protein>
    <submittedName>
        <fullName evidence="1">Uncharacterized protein</fullName>
    </submittedName>
</protein>
<comment type="caution">
    <text evidence="1">The sequence shown here is derived from an EMBL/GenBank/DDBJ whole genome shotgun (WGS) entry which is preliminary data.</text>
</comment>
<sequence>MGNFQVKLSGPIMAGLSHNVISGLDWLQHNCPYIDWDTSVITLNRNGVGFQIYPIKMSKLLHDNVFVRITEMGKYDLVRNLLEEIPVNNALEKPTTKGDPKPGLFRNIGKSKLVSNELNNCFNSGMGIKPETSLGLIVHLDDKVSFNLLID</sequence>
<reference evidence="1" key="1">
    <citation type="submission" date="2022-04" db="EMBL/GenBank/DDBJ databases">
        <title>Genome of the entomopathogenic fungus Entomophthora muscae.</title>
        <authorList>
            <person name="Elya C."/>
            <person name="Lovett B.R."/>
            <person name="Lee E."/>
            <person name="Macias A.M."/>
            <person name="Hajek A.E."/>
            <person name="De Bivort B.L."/>
            <person name="Kasson M.T."/>
            <person name="De Fine Licht H.H."/>
            <person name="Stajich J.E."/>
        </authorList>
    </citation>
    <scope>NUCLEOTIDE SEQUENCE</scope>
    <source>
        <strain evidence="1">Berkeley</strain>
    </source>
</reference>
<keyword evidence="2" id="KW-1185">Reference proteome</keyword>
<evidence type="ECO:0000313" key="2">
    <source>
        <dbReference type="Proteomes" id="UP001165960"/>
    </source>
</evidence>
<accession>A0ACC2USK1</accession>